<dbReference type="GO" id="GO:0005634">
    <property type="term" value="C:nucleus"/>
    <property type="evidence" value="ECO:0007669"/>
    <property type="project" value="TreeGrafter"/>
</dbReference>
<evidence type="ECO:0000313" key="4">
    <source>
        <dbReference type="EMBL" id="OLQ04676.1"/>
    </source>
</evidence>
<dbReference type="PANTHER" id="PTHR24201">
    <property type="entry name" value="ANK_REP_REGION DOMAIN-CONTAINING PROTEIN"/>
    <property type="match status" value="1"/>
</dbReference>
<dbReference type="Pfam" id="PF00023">
    <property type="entry name" value="Ank"/>
    <property type="match status" value="1"/>
</dbReference>
<dbReference type="PANTHER" id="PTHR24201:SF14">
    <property type="entry name" value="CYCLIN-DEPENDENT KINASE 4 INHIBITOR C-LIKE"/>
    <property type="match status" value="1"/>
</dbReference>
<dbReference type="InterPro" id="IPR050776">
    <property type="entry name" value="Ank_Repeat/CDKN_Inhibitor"/>
</dbReference>
<dbReference type="Proteomes" id="UP000186817">
    <property type="component" value="Unassembled WGS sequence"/>
</dbReference>
<dbReference type="InterPro" id="IPR036770">
    <property type="entry name" value="Ankyrin_rpt-contain_sf"/>
</dbReference>
<reference evidence="4 5" key="1">
    <citation type="submission" date="2016-02" db="EMBL/GenBank/DDBJ databases">
        <title>Genome analysis of coral dinoflagellate symbionts highlights evolutionary adaptations to a symbiotic lifestyle.</title>
        <authorList>
            <person name="Aranda M."/>
            <person name="Li Y."/>
            <person name="Liew Y.J."/>
            <person name="Baumgarten S."/>
            <person name="Simakov O."/>
            <person name="Wilson M."/>
            <person name="Piel J."/>
            <person name="Ashoor H."/>
            <person name="Bougouffa S."/>
            <person name="Bajic V.B."/>
            <person name="Ryu T."/>
            <person name="Ravasi T."/>
            <person name="Bayer T."/>
            <person name="Micklem G."/>
            <person name="Kim H."/>
            <person name="Bhak J."/>
            <person name="Lajeunesse T.C."/>
            <person name="Voolstra C.R."/>
        </authorList>
    </citation>
    <scope>NUCLEOTIDE SEQUENCE [LARGE SCALE GENOMIC DNA]</scope>
    <source>
        <strain evidence="4 5">CCMP2467</strain>
    </source>
</reference>
<sequence>MAVLLRVLRISGEEVLALTADEIDELWNTFGTTVKALKQLMLQLPSMQGLSPHRLRLVRDGEVMSDHLDWGENLGLGPLKLDLVVLDFVELTDDQSLRFAEAVQEGRDDEVEELLHMPADPNIEGIWEMLPAATRESISVASRVRIAELLILLGADPRKAANSSGQSPLAVACERQQWDFVKFLLLPQLSLQEAVDVNEADTSGNTPLWFAAQNGGFSIANLLLFAGADRDRANFCGQTPLWIAAREGHLSVVQLLVLAGADRDREDQEVFASPAEVAEKEGHVDIAQLLRTSCLVMSAAVSPIPLRSVSAIWRLSVEAPVGATLVDVAKVSALHH</sequence>
<gene>
    <name evidence="4" type="primary">ANKHD1</name>
    <name evidence="4" type="ORF">AK812_SmicGene12189</name>
</gene>
<evidence type="ECO:0000256" key="2">
    <source>
        <dbReference type="ARBA" id="ARBA00023043"/>
    </source>
</evidence>
<keyword evidence="5" id="KW-1185">Reference proteome</keyword>
<keyword evidence="2 3" id="KW-0040">ANK repeat</keyword>
<comment type="caution">
    <text evidence="4">The sequence shown here is derived from an EMBL/GenBank/DDBJ whole genome shotgun (WGS) entry which is preliminary data.</text>
</comment>
<evidence type="ECO:0000256" key="1">
    <source>
        <dbReference type="ARBA" id="ARBA00022737"/>
    </source>
</evidence>
<feature type="repeat" description="ANK" evidence="3">
    <location>
        <begin position="236"/>
        <end position="268"/>
    </location>
</feature>
<dbReference type="PROSITE" id="PS50297">
    <property type="entry name" value="ANK_REP_REGION"/>
    <property type="match status" value="2"/>
</dbReference>
<dbReference type="SUPFAM" id="SSF48403">
    <property type="entry name" value="Ankyrin repeat"/>
    <property type="match status" value="1"/>
</dbReference>
<dbReference type="OrthoDB" id="448960at2759"/>
<feature type="repeat" description="ANK" evidence="3">
    <location>
        <begin position="203"/>
        <end position="235"/>
    </location>
</feature>
<dbReference type="Gene3D" id="1.25.40.20">
    <property type="entry name" value="Ankyrin repeat-containing domain"/>
    <property type="match status" value="1"/>
</dbReference>
<dbReference type="EMBL" id="LSRX01000203">
    <property type="protein sequence ID" value="OLQ04676.1"/>
    <property type="molecule type" value="Genomic_DNA"/>
</dbReference>
<dbReference type="PROSITE" id="PS50088">
    <property type="entry name" value="ANK_REPEAT"/>
    <property type="match status" value="2"/>
</dbReference>
<proteinExistence type="predicted"/>
<evidence type="ECO:0000256" key="3">
    <source>
        <dbReference type="PROSITE-ProRule" id="PRU00023"/>
    </source>
</evidence>
<dbReference type="InterPro" id="IPR002110">
    <property type="entry name" value="Ankyrin_rpt"/>
</dbReference>
<dbReference type="AlphaFoldDB" id="A0A1Q9EB70"/>
<protein>
    <submittedName>
        <fullName evidence="4">Ankyrin repeat and KH domain-containing protein 1</fullName>
    </submittedName>
</protein>
<evidence type="ECO:0000313" key="5">
    <source>
        <dbReference type="Proteomes" id="UP000186817"/>
    </source>
</evidence>
<accession>A0A1Q9EB70</accession>
<organism evidence="4 5">
    <name type="scientific">Symbiodinium microadriaticum</name>
    <name type="common">Dinoflagellate</name>
    <name type="synonym">Zooxanthella microadriatica</name>
    <dbReference type="NCBI Taxonomy" id="2951"/>
    <lineage>
        <taxon>Eukaryota</taxon>
        <taxon>Sar</taxon>
        <taxon>Alveolata</taxon>
        <taxon>Dinophyceae</taxon>
        <taxon>Suessiales</taxon>
        <taxon>Symbiodiniaceae</taxon>
        <taxon>Symbiodinium</taxon>
    </lineage>
</organism>
<dbReference type="SMART" id="SM00248">
    <property type="entry name" value="ANK"/>
    <property type="match status" value="4"/>
</dbReference>
<name>A0A1Q9EB70_SYMMI</name>
<dbReference type="Pfam" id="PF12796">
    <property type="entry name" value="Ank_2"/>
    <property type="match status" value="1"/>
</dbReference>
<keyword evidence="1" id="KW-0677">Repeat</keyword>